<dbReference type="Pfam" id="PF22461">
    <property type="entry name" value="SLBB_2"/>
    <property type="match status" value="1"/>
</dbReference>
<comment type="subcellular location">
    <subcellularLocation>
        <location evidence="1">Cell outer membrane</location>
        <topology evidence="1">Multi-pass membrane protein</topology>
    </subcellularLocation>
</comment>
<dbReference type="Gene3D" id="3.30.1950.10">
    <property type="entry name" value="wza like domain"/>
    <property type="match status" value="1"/>
</dbReference>
<evidence type="ECO:0000256" key="14">
    <source>
        <dbReference type="ARBA" id="ARBA00023288"/>
    </source>
</evidence>
<keyword evidence="18" id="KW-1185">Reference proteome</keyword>
<dbReference type="Gene3D" id="3.10.560.10">
    <property type="entry name" value="Outer membrane lipoprotein wza domain like"/>
    <property type="match status" value="1"/>
</dbReference>
<evidence type="ECO:0000259" key="16">
    <source>
        <dbReference type="Pfam" id="PF22461"/>
    </source>
</evidence>
<protein>
    <submittedName>
        <fullName evidence="17">Polysaccharide biosynthesis/export family protein</fullName>
    </submittedName>
</protein>
<keyword evidence="10" id="KW-0626">Porin</keyword>
<dbReference type="InterPro" id="IPR049712">
    <property type="entry name" value="Poly_export"/>
</dbReference>
<comment type="caution">
    <text evidence="17">The sequence shown here is derived from an EMBL/GenBank/DDBJ whole genome shotgun (WGS) entry which is preliminary data.</text>
</comment>
<evidence type="ECO:0000256" key="7">
    <source>
        <dbReference type="ARBA" id="ARBA00022729"/>
    </source>
</evidence>
<keyword evidence="9" id="KW-0406">Ion transport</keyword>
<keyword evidence="14" id="KW-0449">Lipoprotein</keyword>
<keyword evidence="4" id="KW-1134">Transmembrane beta strand</keyword>
<keyword evidence="5" id="KW-0762">Sugar transport</keyword>
<organism evidence="17 18">
    <name type="scientific">Rhodocytophaga aerolata</name>
    <dbReference type="NCBI Taxonomy" id="455078"/>
    <lineage>
        <taxon>Bacteria</taxon>
        <taxon>Pseudomonadati</taxon>
        <taxon>Bacteroidota</taxon>
        <taxon>Cytophagia</taxon>
        <taxon>Cytophagales</taxon>
        <taxon>Rhodocytophagaceae</taxon>
        <taxon>Rhodocytophaga</taxon>
    </lineage>
</organism>
<dbReference type="InterPro" id="IPR003715">
    <property type="entry name" value="Poly_export_N"/>
</dbReference>
<accession>A0ABT8R2Q4</accession>
<dbReference type="RefSeq" id="WP_302036357.1">
    <property type="nucleotide sequence ID" value="NZ_JAUKPO010000002.1"/>
</dbReference>
<gene>
    <name evidence="17" type="ORF">Q0590_04785</name>
</gene>
<proteinExistence type="inferred from homology"/>
<feature type="domain" description="SLBB" evidence="16">
    <location>
        <begin position="140"/>
        <end position="211"/>
    </location>
</feature>
<evidence type="ECO:0000313" key="17">
    <source>
        <dbReference type="EMBL" id="MDO1445553.1"/>
    </source>
</evidence>
<evidence type="ECO:0000256" key="13">
    <source>
        <dbReference type="ARBA" id="ARBA00023237"/>
    </source>
</evidence>
<dbReference type="InterPro" id="IPR054765">
    <property type="entry name" value="SLBB_dom"/>
</dbReference>
<keyword evidence="12" id="KW-0564">Palmitate</keyword>
<keyword evidence="8" id="KW-0625">Polysaccharide transport</keyword>
<evidence type="ECO:0000256" key="6">
    <source>
        <dbReference type="ARBA" id="ARBA00022692"/>
    </source>
</evidence>
<keyword evidence="6" id="KW-0812">Transmembrane</keyword>
<evidence type="ECO:0000256" key="1">
    <source>
        <dbReference type="ARBA" id="ARBA00004571"/>
    </source>
</evidence>
<evidence type="ECO:0000259" key="15">
    <source>
        <dbReference type="Pfam" id="PF02563"/>
    </source>
</evidence>
<keyword evidence="13" id="KW-0998">Cell outer membrane</keyword>
<dbReference type="Pfam" id="PF02563">
    <property type="entry name" value="Poly_export"/>
    <property type="match status" value="1"/>
</dbReference>
<evidence type="ECO:0000256" key="2">
    <source>
        <dbReference type="ARBA" id="ARBA00009450"/>
    </source>
</evidence>
<evidence type="ECO:0000256" key="11">
    <source>
        <dbReference type="ARBA" id="ARBA00023136"/>
    </source>
</evidence>
<sequence length="246" mass="27497">MISCRTVRESILFKTDHEQLPAGLSQNVQQAERNYIIQKNDYLEIFLYANKGERLIDFNIQNNPTGSNTSGTTQAVAQAPRFLIQENGYVRLPQVGMMYLEGLTLQQADSVLEKAYTTFYIDPFVTTKFANKRVVVLSANQGQVVPLVNENMNLIEVIALSGGVQNNEKASNIRLIRGDLNNPEVHIIDLSTIEGMAKANLRVQPNDIIYVEPVRRVFAESLQEISPVLGIISSLVTLVVLVTTRF</sequence>
<dbReference type="PANTHER" id="PTHR33619">
    <property type="entry name" value="POLYSACCHARIDE EXPORT PROTEIN GFCE-RELATED"/>
    <property type="match status" value="1"/>
</dbReference>
<evidence type="ECO:0000256" key="8">
    <source>
        <dbReference type="ARBA" id="ARBA00023047"/>
    </source>
</evidence>
<evidence type="ECO:0000256" key="9">
    <source>
        <dbReference type="ARBA" id="ARBA00023065"/>
    </source>
</evidence>
<evidence type="ECO:0000256" key="12">
    <source>
        <dbReference type="ARBA" id="ARBA00023139"/>
    </source>
</evidence>
<name>A0ABT8R2Q4_9BACT</name>
<evidence type="ECO:0000256" key="3">
    <source>
        <dbReference type="ARBA" id="ARBA00022448"/>
    </source>
</evidence>
<dbReference type="PANTHER" id="PTHR33619:SF3">
    <property type="entry name" value="POLYSACCHARIDE EXPORT PROTEIN GFCE-RELATED"/>
    <property type="match status" value="1"/>
</dbReference>
<keyword evidence="7" id="KW-0732">Signal</keyword>
<evidence type="ECO:0000256" key="5">
    <source>
        <dbReference type="ARBA" id="ARBA00022597"/>
    </source>
</evidence>
<evidence type="ECO:0000313" key="18">
    <source>
        <dbReference type="Proteomes" id="UP001168528"/>
    </source>
</evidence>
<dbReference type="EMBL" id="JAUKPO010000002">
    <property type="protein sequence ID" value="MDO1445553.1"/>
    <property type="molecule type" value="Genomic_DNA"/>
</dbReference>
<evidence type="ECO:0000256" key="10">
    <source>
        <dbReference type="ARBA" id="ARBA00023114"/>
    </source>
</evidence>
<keyword evidence="11" id="KW-0472">Membrane</keyword>
<feature type="domain" description="Polysaccharide export protein N-terminal" evidence="15">
    <location>
        <begin position="30"/>
        <end position="127"/>
    </location>
</feature>
<dbReference type="Proteomes" id="UP001168528">
    <property type="component" value="Unassembled WGS sequence"/>
</dbReference>
<evidence type="ECO:0000256" key="4">
    <source>
        <dbReference type="ARBA" id="ARBA00022452"/>
    </source>
</evidence>
<comment type="similarity">
    <text evidence="2">Belongs to the BexD/CtrA/VexA family.</text>
</comment>
<reference evidence="17" key="1">
    <citation type="submission" date="2023-07" db="EMBL/GenBank/DDBJ databases">
        <title>The genome sequence of Rhodocytophaga aerolata KACC 12507.</title>
        <authorList>
            <person name="Zhang X."/>
        </authorList>
    </citation>
    <scope>NUCLEOTIDE SEQUENCE</scope>
    <source>
        <strain evidence="17">KACC 12507</strain>
    </source>
</reference>
<keyword evidence="3" id="KW-0813">Transport</keyword>